<sequence length="270" mass="29587">MPELPEVEVSRLGIRPHVLGQRIRTAVVREPRLRLPVNADLVERVAGQRIHDVDRRGKYLLLALDSGALLIHLGMSGQLRVLPAATPPRRHDHVDLVLDSGACLRFHDPRRFGVLRWIHDGENHPLLRDLGPEPLGAAFTGALLHARSRGRSLAVKGFIMDAHTVVGVGNIYANEALFRAGIDPRRAAGRIGLARYERLAAAIRAVLAEAIAEGGTTLRDFIQPDGKDGHFRLSLAIYGRADGPCLRCGGPIRCVRVGGRSSYFCPHCQH</sequence>
<dbReference type="Gene3D" id="3.20.190.10">
    <property type="entry name" value="MutM-like, N-terminal"/>
    <property type="match status" value="1"/>
</dbReference>
<proteinExistence type="inferred from homology"/>
<dbReference type="InterPro" id="IPR012319">
    <property type="entry name" value="FPG_cat"/>
</dbReference>
<dbReference type="EC" id="3.2.2.23" evidence="15"/>
<protein>
    <recommendedName>
        <fullName evidence="15">Formamidopyrimidine-DNA glycosylase</fullName>
        <shortName evidence="15">Fapy-DNA glycosylase</shortName>
        <ecNumber evidence="15">3.2.2.23</ecNumber>
    </recommendedName>
    <alternativeName>
        <fullName evidence="15">DNA-(apurinic or apyrimidinic site) lyase MutM</fullName>
        <shortName evidence="15">AP lyase MutM</shortName>
        <ecNumber evidence="15">4.2.99.18</ecNumber>
    </alternativeName>
</protein>
<evidence type="ECO:0000256" key="5">
    <source>
        <dbReference type="ARBA" id="ARBA00022763"/>
    </source>
</evidence>
<dbReference type="SUPFAM" id="SSF57716">
    <property type="entry name" value="Glucocorticoid receptor-like (DNA-binding domain)"/>
    <property type="match status" value="1"/>
</dbReference>
<dbReference type="GO" id="GO:0006284">
    <property type="term" value="P:base-excision repair"/>
    <property type="evidence" value="ECO:0007669"/>
    <property type="project" value="InterPro"/>
</dbReference>
<feature type="domain" description="FPG-type" evidence="16">
    <location>
        <begin position="236"/>
        <end position="270"/>
    </location>
</feature>
<feature type="binding site" evidence="15">
    <location>
        <position position="151"/>
    </location>
    <ligand>
        <name>DNA</name>
        <dbReference type="ChEBI" id="CHEBI:16991"/>
    </ligand>
</feature>
<dbReference type="PROSITE" id="PS01242">
    <property type="entry name" value="ZF_FPG_1"/>
    <property type="match status" value="1"/>
</dbReference>
<comment type="catalytic activity">
    <reaction evidence="14 15">
        <text>2'-deoxyribonucleotide-(2'-deoxyribose 5'-phosphate)-2'-deoxyribonucleotide-DNA = a 3'-end 2'-deoxyribonucleotide-(2,3-dehydro-2,3-deoxyribose 5'-phosphate)-DNA + a 5'-end 5'-phospho-2'-deoxyribonucleoside-DNA + H(+)</text>
        <dbReference type="Rhea" id="RHEA:66592"/>
        <dbReference type="Rhea" id="RHEA-COMP:13180"/>
        <dbReference type="Rhea" id="RHEA-COMP:16897"/>
        <dbReference type="Rhea" id="RHEA-COMP:17067"/>
        <dbReference type="ChEBI" id="CHEBI:15378"/>
        <dbReference type="ChEBI" id="CHEBI:136412"/>
        <dbReference type="ChEBI" id="CHEBI:157695"/>
        <dbReference type="ChEBI" id="CHEBI:167181"/>
        <dbReference type="EC" id="4.2.99.18"/>
    </reaction>
</comment>
<dbReference type="InterPro" id="IPR035937">
    <property type="entry name" value="FPG_N"/>
</dbReference>
<dbReference type="PROSITE" id="PS51066">
    <property type="entry name" value="ZF_FPG_2"/>
    <property type="match status" value="1"/>
</dbReference>
<feature type="active site" description="Proton donor" evidence="15">
    <location>
        <position position="3"/>
    </location>
</feature>
<comment type="similarity">
    <text evidence="2 15">Belongs to the FPG family.</text>
</comment>
<dbReference type="FunFam" id="1.10.8.50:FF:000003">
    <property type="entry name" value="Formamidopyrimidine-DNA glycosylase"/>
    <property type="match status" value="1"/>
</dbReference>
<keyword evidence="10 15" id="KW-0234">DNA repair</keyword>
<evidence type="ECO:0000256" key="10">
    <source>
        <dbReference type="ARBA" id="ARBA00023204"/>
    </source>
</evidence>
<feature type="active site" description="Proton donor; for beta-elimination activity" evidence="15">
    <location>
        <position position="58"/>
    </location>
</feature>
<evidence type="ECO:0000256" key="14">
    <source>
        <dbReference type="ARBA" id="ARBA00044632"/>
    </source>
</evidence>
<feature type="domain" description="Formamidopyrimidine-DNA glycosylase catalytic" evidence="17">
    <location>
        <begin position="2"/>
        <end position="113"/>
    </location>
</feature>
<dbReference type="Pfam" id="PF06827">
    <property type="entry name" value="zf-FPG_IleRS"/>
    <property type="match status" value="1"/>
</dbReference>
<dbReference type="FunFam" id="3.20.190.10:FF:000001">
    <property type="entry name" value="Formamidopyrimidine-DNA glycosylase"/>
    <property type="match status" value="1"/>
</dbReference>
<dbReference type="Pfam" id="PF06831">
    <property type="entry name" value="H2TH"/>
    <property type="match status" value="1"/>
</dbReference>
<evidence type="ECO:0000256" key="2">
    <source>
        <dbReference type="ARBA" id="ARBA00009409"/>
    </source>
</evidence>
<evidence type="ECO:0000256" key="15">
    <source>
        <dbReference type="HAMAP-Rule" id="MF_00103"/>
    </source>
</evidence>
<evidence type="ECO:0000256" key="4">
    <source>
        <dbReference type="ARBA" id="ARBA00022723"/>
    </source>
</evidence>
<dbReference type="InterPro" id="IPR010663">
    <property type="entry name" value="Znf_FPG/IleRS"/>
</dbReference>
<evidence type="ECO:0000256" key="8">
    <source>
        <dbReference type="ARBA" id="ARBA00022833"/>
    </source>
</evidence>
<dbReference type="SMART" id="SM01232">
    <property type="entry name" value="H2TH"/>
    <property type="match status" value="1"/>
</dbReference>
<gene>
    <name evidence="15" type="primary">mutM</name>
    <name evidence="15" type="synonym">fpg</name>
    <name evidence="18" type="ORF">EC580_12155</name>
</gene>
<comment type="subunit">
    <text evidence="3 15">Monomer.</text>
</comment>
<dbReference type="AlphaFoldDB" id="A0A3M8QR38"/>
<evidence type="ECO:0000256" key="12">
    <source>
        <dbReference type="ARBA" id="ARBA00023268"/>
    </source>
</evidence>
<dbReference type="GO" id="GO:0140078">
    <property type="term" value="F:class I DNA-(apurinic or apyrimidinic site) endonuclease activity"/>
    <property type="evidence" value="ECO:0007669"/>
    <property type="project" value="UniProtKB-EC"/>
</dbReference>
<dbReference type="SUPFAM" id="SSF81624">
    <property type="entry name" value="N-terminal domain of MutM-like DNA repair proteins"/>
    <property type="match status" value="1"/>
</dbReference>
<keyword evidence="4 15" id="KW-0479">Metal-binding</keyword>
<comment type="caution">
    <text evidence="18">The sequence shown here is derived from an EMBL/GenBank/DDBJ whole genome shotgun (WGS) entry which is preliminary data.</text>
</comment>
<dbReference type="EC" id="4.2.99.18" evidence="15"/>
<evidence type="ECO:0000256" key="13">
    <source>
        <dbReference type="ARBA" id="ARBA00023295"/>
    </source>
</evidence>
<dbReference type="EMBL" id="RIZI01000189">
    <property type="protein sequence ID" value="RNF58753.1"/>
    <property type="molecule type" value="Genomic_DNA"/>
</dbReference>
<dbReference type="GO" id="GO:0034039">
    <property type="term" value="F:8-oxo-7,8-dihydroguanine DNA N-glycosylase activity"/>
    <property type="evidence" value="ECO:0007669"/>
    <property type="project" value="TreeGrafter"/>
</dbReference>
<evidence type="ECO:0000259" key="17">
    <source>
        <dbReference type="PROSITE" id="PS51068"/>
    </source>
</evidence>
<keyword evidence="6 15" id="KW-0863">Zinc-finger</keyword>
<dbReference type="SMART" id="SM00898">
    <property type="entry name" value="Fapy_DNA_glyco"/>
    <property type="match status" value="1"/>
</dbReference>
<comment type="function">
    <text evidence="15">Involved in base excision repair of DNA damaged by oxidation or by mutagenic agents. Acts as DNA glycosylase that recognizes and removes damaged bases. Has a preference for oxidized purines, such as 7,8-dihydro-8-oxoguanine (8-oxoG). Has AP (apurinic/apyrimidinic) lyase activity and introduces nicks in the DNA strand. Cleaves the DNA backbone by beta-delta elimination to generate a single-strand break at the site of the removed base with both 3'- and 5'-phosphates.</text>
</comment>
<keyword evidence="12 15" id="KW-0511">Multifunctional enzyme</keyword>
<dbReference type="InterPro" id="IPR010979">
    <property type="entry name" value="Ribosomal_uS13-like_H2TH"/>
</dbReference>
<dbReference type="Gene3D" id="1.10.8.50">
    <property type="match status" value="1"/>
</dbReference>
<evidence type="ECO:0000256" key="6">
    <source>
        <dbReference type="ARBA" id="ARBA00022771"/>
    </source>
</evidence>
<feature type="active site" description="Proton donor; for delta-elimination activity" evidence="15">
    <location>
        <position position="260"/>
    </location>
</feature>
<dbReference type="PANTHER" id="PTHR22993">
    <property type="entry name" value="FORMAMIDOPYRIMIDINE-DNA GLYCOSYLASE"/>
    <property type="match status" value="1"/>
</dbReference>
<dbReference type="GO" id="GO:0003684">
    <property type="term" value="F:damaged DNA binding"/>
    <property type="evidence" value="ECO:0007669"/>
    <property type="project" value="InterPro"/>
</dbReference>
<feature type="binding site" evidence="15">
    <location>
        <position position="110"/>
    </location>
    <ligand>
        <name>DNA</name>
        <dbReference type="ChEBI" id="CHEBI:16991"/>
    </ligand>
</feature>
<dbReference type="PANTHER" id="PTHR22993:SF9">
    <property type="entry name" value="FORMAMIDOPYRIMIDINE-DNA GLYCOSYLASE"/>
    <property type="match status" value="1"/>
</dbReference>
<dbReference type="GO" id="GO:0008270">
    <property type="term" value="F:zinc ion binding"/>
    <property type="evidence" value="ECO:0007669"/>
    <property type="project" value="UniProtKB-UniRule"/>
</dbReference>
<feature type="binding site" evidence="15">
    <location>
        <position position="91"/>
    </location>
    <ligand>
        <name>DNA</name>
        <dbReference type="ChEBI" id="CHEBI:16991"/>
    </ligand>
</feature>
<dbReference type="OrthoDB" id="5289976at2"/>
<comment type="cofactor">
    <cofactor evidence="15">
        <name>Zn(2+)</name>
        <dbReference type="ChEBI" id="CHEBI:29105"/>
    </cofactor>
    <text evidence="15">Binds 1 zinc ion per subunit.</text>
</comment>
<feature type="active site" description="Schiff-base intermediate with DNA" evidence="15">
    <location>
        <position position="2"/>
    </location>
</feature>
<evidence type="ECO:0000259" key="16">
    <source>
        <dbReference type="PROSITE" id="PS51066"/>
    </source>
</evidence>
<dbReference type="CDD" id="cd08966">
    <property type="entry name" value="EcFpg-like_N"/>
    <property type="match status" value="1"/>
</dbReference>
<accession>A0A3M8QR38</accession>
<dbReference type="InterPro" id="IPR015886">
    <property type="entry name" value="H2TH_FPG"/>
</dbReference>
<reference evidence="18" key="1">
    <citation type="submission" date="2018-10" db="EMBL/GenBank/DDBJ databases">
        <title>Acidithiobacillus sulfuriphilus sp. nov.: an extremely acidophilic sulfur-oxidizing chemolithotroph isolated from a neutral pH environment.</title>
        <authorList>
            <person name="Falagan C."/>
            <person name="Moya-Beltran A."/>
            <person name="Quatrini R."/>
            <person name="Johnson D.B."/>
        </authorList>
    </citation>
    <scope>NUCLEOTIDE SEQUENCE [LARGE SCALE GENOMIC DNA]</scope>
    <source>
        <strain evidence="18">CJ-2</strain>
    </source>
</reference>
<evidence type="ECO:0000256" key="3">
    <source>
        <dbReference type="ARBA" id="ARBA00011245"/>
    </source>
</evidence>
<evidence type="ECO:0000256" key="7">
    <source>
        <dbReference type="ARBA" id="ARBA00022801"/>
    </source>
</evidence>
<evidence type="ECO:0000256" key="9">
    <source>
        <dbReference type="ARBA" id="ARBA00023125"/>
    </source>
</evidence>
<dbReference type="InterPro" id="IPR015887">
    <property type="entry name" value="DNA_glyclase_Znf_dom_DNA_BS"/>
</dbReference>
<dbReference type="PROSITE" id="PS51068">
    <property type="entry name" value="FPG_CAT"/>
    <property type="match status" value="1"/>
</dbReference>
<keyword evidence="11 15" id="KW-0456">Lyase</keyword>
<evidence type="ECO:0000313" key="18">
    <source>
        <dbReference type="EMBL" id="RNF58753.1"/>
    </source>
</evidence>
<dbReference type="RefSeq" id="WP_123105422.1">
    <property type="nucleotide sequence ID" value="NZ_CP127527.1"/>
</dbReference>
<dbReference type="NCBIfam" id="TIGR00577">
    <property type="entry name" value="fpg"/>
    <property type="match status" value="1"/>
</dbReference>
<comment type="catalytic activity">
    <reaction evidence="1 15">
        <text>Hydrolysis of DNA containing ring-opened 7-methylguanine residues, releasing 2,6-diamino-4-hydroxy-5-(N-methyl)formamidopyrimidine.</text>
        <dbReference type="EC" id="3.2.2.23"/>
    </reaction>
</comment>
<evidence type="ECO:0000256" key="1">
    <source>
        <dbReference type="ARBA" id="ARBA00001668"/>
    </source>
</evidence>
<keyword evidence="9 15" id="KW-0238">DNA-binding</keyword>
<evidence type="ECO:0000256" key="11">
    <source>
        <dbReference type="ARBA" id="ARBA00023239"/>
    </source>
</evidence>
<dbReference type="InterPro" id="IPR020629">
    <property type="entry name" value="FPG_Glyclase"/>
</dbReference>
<dbReference type="SUPFAM" id="SSF46946">
    <property type="entry name" value="S13-like H2TH domain"/>
    <property type="match status" value="1"/>
</dbReference>
<keyword evidence="7 15" id="KW-0378">Hydrolase</keyword>
<keyword evidence="5 15" id="KW-0227">DNA damage</keyword>
<dbReference type="NCBIfam" id="NF002211">
    <property type="entry name" value="PRK01103.1"/>
    <property type="match status" value="1"/>
</dbReference>
<name>A0A3M8QR38_9PROT</name>
<dbReference type="HAMAP" id="MF_00103">
    <property type="entry name" value="Fapy_DNA_glycosyl"/>
    <property type="match status" value="1"/>
</dbReference>
<keyword evidence="8 15" id="KW-0862">Zinc</keyword>
<keyword evidence="13 15" id="KW-0326">Glycosidase</keyword>
<organism evidence="18">
    <name type="scientific">Acidithiobacillus sulfuriphilus</name>
    <dbReference type="NCBI Taxonomy" id="1867749"/>
    <lineage>
        <taxon>Bacteria</taxon>
        <taxon>Pseudomonadati</taxon>
        <taxon>Pseudomonadota</taxon>
        <taxon>Acidithiobacillia</taxon>
        <taxon>Acidithiobacillales</taxon>
        <taxon>Acidithiobacillaceae</taxon>
        <taxon>Acidithiobacillus</taxon>
    </lineage>
</organism>
<dbReference type="Pfam" id="PF01149">
    <property type="entry name" value="Fapy_DNA_glyco"/>
    <property type="match status" value="1"/>
</dbReference>
<dbReference type="InterPro" id="IPR000214">
    <property type="entry name" value="Znf_DNA_glyclase/AP_lyase"/>
</dbReference>